<proteinExistence type="predicted"/>
<dbReference type="EMBL" id="GG698897">
    <property type="protein sequence ID" value="EEU47597.1"/>
    <property type="molecule type" value="Genomic_DNA"/>
</dbReference>
<keyword evidence="2" id="KW-1185">Reference proteome</keyword>
<accession>C7YNC1</accession>
<dbReference type="OrthoDB" id="5087220at2759"/>
<dbReference type="KEGG" id="nhe:NECHADRAFT_78177"/>
<gene>
    <name evidence="1" type="ORF">NECHADRAFT_78177</name>
</gene>
<sequence length="315" mass="35199">MATPHANDYPDRGVLCRLVLNEGDEIAIRYTRWMRWAMTDGPTQGSQSQLRTSAGTREAQAEIGFEIGRELAGCTDVMLKIAEYLLREFLAPDAEGSLLLGEIAESPFTALEPVWGCFNEFQGVSGPEAMPSFACNGQNVVTYSARVSGLAGVLLSIHAHETWQDTSMYDTEPGDDDAWSCMPMDDGEVMTEMWEGMETDGYTWSIRIETTKTRTFCIEDVSPWPTNFYDRATWKLAAKLCFSHLQCSKTWLGEVWLDGLQQSAMAAERDMMLLGFKHDDVQTEDFCPCVAKMAFEPLGMVLEDVLVVSLMGRLE</sequence>
<dbReference type="HOGENOM" id="CLU_883044_0_0_1"/>
<dbReference type="VEuPathDB" id="FungiDB:NECHADRAFT_78177"/>
<dbReference type="Proteomes" id="UP000005206">
    <property type="component" value="Chromosome 3"/>
</dbReference>
<dbReference type="AlphaFoldDB" id="C7YNC1"/>
<evidence type="ECO:0000313" key="2">
    <source>
        <dbReference type="Proteomes" id="UP000005206"/>
    </source>
</evidence>
<dbReference type="GeneID" id="9664376"/>
<dbReference type="RefSeq" id="XP_003053310.1">
    <property type="nucleotide sequence ID" value="XM_003053264.1"/>
</dbReference>
<dbReference type="InParanoid" id="C7YNC1"/>
<dbReference type="STRING" id="660122.C7YNC1"/>
<evidence type="ECO:0000313" key="1">
    <source>
        <dbReference type="EMBL" id="EEU47597.1"/>
    </source>
</evidence>
<reference evidence="1 2" key="1">
    <citation type="journal article" date="2009" name="PLoS Genet.">
        <title>The genome of Nectria haematococca: contribution of supernumerary chromosomes to gene expansion.</title>
        <authorList>
            <person name="Coleman J.J."/>
            <person name="Rounsley S.D."/>
            <person name="Rodriguez-Carres M."/>
            <person name="Kuo A."/>
            <person name="Wasmann C.C."/>
            <person name="Grimwood J."/>
            <person name="Schmutz J."/>
            <person name="Taga M."/>
            <person name="White G.J."/>
            <person name="Zhou S."/>
            <person name="Schwartz D.C."/>
            <person name="Freitag M."/>
            <person name="Ma L.J."/>
            <person name="Danchin E.G."/>
            <person name="Henrissat B."/>
            <person name="Coutinho P.M."/>
            <person name="Nelson D.R."/>
            <person name="Straney D."/>
            <person name="Napoli C.A."/>
            <person name="Barker B.M."/>
            <person name="Gribskov M."/>
            <person name="Rep M."/>
            <person name="Kroken S."/>
            <person name="Molnar I."/>
            <person name="Rensing C."/>
            <person name="Kennell J.C."/>
            <person name="Zamora J."/>
            <person name="Farman M.L."/>
            <person name="Selker E.U."/>
            <person name="Salamov A."/>
            <person name="Shapiro H."/>
            <person name="Pangilinan J."/>
            <person name="Lindquist E."/>
            <person name="Lamers C."/>
            <person name="Grigoriev I.V."/>
            <person name="Geiser D.M."/>
            <person name="Covert S.F."/>
            <person name="Temporini E."/>
            <person name="Vanetten H.D."/>
        </authorList>
    </citation>
    <scope>NUCLEOTIDE SEQUENCE [LARGE SCALE GENOMIC DNA]</scope>
    <source>
        <strain evidence="2">ATCC MYA-4622 / CBS 123669 / FGSC 9596 / NRRL 45880 / 77-13-4</strain>
    </source>
</reference>
<organism evidence="1 2">
    <name type="scientific">Fusarium vanettenii (strain ATCC MYA-4622 / CBS 123669 / FGSC 9596 / NRRL 45880 / 77-13-4)</name>
    <name type="common">Fusarium solani subsp. pisi</name>
    <dbReference type="NCBI Taxonomy" id="660122"/>
    <lineage>
        <taxon>Eukaryota</taxon>
        <taxon>Fungi</taxon>
        <taxon>Dikarya</taxon>
        <taxon>Ascomycota</taxon>
        <taxon>Pezizomycotina</taxon>
        <taxon>Sordariomycetes</taxon>
        <taxon>Hypocreomycetidae</taxon>
        <taxon>Hypocreales</taxon>
        <taxon>Nectriaceae</taxon>
        <taxon>Fusarium</taxon>
        <taxon>Fusarium solani species complex</taxon>
        <taxon>Fusarium vanettenii</taxon>
    </lineage>
</organism>
<name>C7YNC1_FUSV7</name>
<protein>
    <submittedName>
        <fullName evidence="1">Uncharacterized protein</fullName>
    </submittedName>
</protein>